<gene>
    <name evidence="8" type="ORF">g.15125</name>
    <name evidence="7" type="ORF">g.15126</name>
</gene>
<accession>A0A1B6MII5</accession>
<protein>
    <recommendedName>
        <fullName evidence="3">Pyridine nucleotide-disulfide oxidoreductase domain-containing protein 1</fullName>
    </recommendedName>
</protein>
<feature type="domain" description="FAD/NAD(P)-binding" evidence="6">
    <location>
        <begin position="11"/>
        <end position="202"/>
    </location>
</feature>
<evidence type="ECO:0000256" key="4">
    <source>
        <dbReference type="ARBA" id="ARBA00022630"/>
    </source>
</evidence>
<dbReference type="GO" id="GO:0016491">
    <property type="term" value="F:oxidoreductase activity"/>
    <property type="evidence" value="ECO:0007669"/>
    <property type="project" value="InterPro"/>
</dbReference>
<name>A0A1B6MII5_9HEMI</name>
<feature type="domain" description="FAD/NAD(P)-binding" evidence="6">
    <location>
        <begin position="278"/>
        <end position="365"/>
    </location>
</feature>
<dbReference type="InterPro" id="IPR050260">
    <property type="entry name" value="FAD-bd_OxRdtase"/>
</dbReference>
<dbReference type="EMBL" id="GEBQ01021348">
    <property type="protein sequence ID" value="JAT18629.1"/>
    <property type="molecule type" value="Transcribed_RNA"/>
</dbReference>
<evidence type="ECO:0000259" key="6">
    <source>
        <dbReference type="Pfam" id="PF07992"/>
    </source>
</evidence>
<dbReference type="PRINTS" id="PR00368">
    <property type="entry name" value="FADPNR"/>
</dbReference>
<evidence type="ECO:0000256" key="3">
    <source>
        <dbReference type="ARBA" id="ARBA00018240"/>
    </source>
</evidence>
<dbReference type="EMBL" id="GEBQ01004308">
    <property type="protein sequence ID" value="JAT35669.1"/>
    <property type="molecule type" value="Transcribed_RNA"/>
</dbReference>
<evidence type="ECO:0000313" key="8">
    <source>
        <dbReference type="EMBL" id="JAT35669.1"/>
    </source>
</evidence>
<dbReference type="Gene3D" id="3.30.390.30">
    <property type="match status" value="1"/>
</dbReference>
<sequence length="482" mass="53450">MDSVSVNMEEFDFVIVGGGIAGVSCAESLTFLCPDRKIALVTSSPLIKTVTNLVSITKMLASFDVEERSVDSLSAANPTLKVIQDSVVGLNSSLHTVLLKTGNVLKYKKLCICSGAYPKLIPSHNKNIIGIRDTDSVKAFQKRVENSSRILVVGNGGIATEVVHELRGVELVWVIKDDHISATFIDPVAAEFFQDKLLKRDTDYSSPVVKRLKYTVENDSNKPEKSGAALGPDWHSKYDLSGSLKTDAKVIVEYKSEVDSILSPEEVGDCVEKGKNWPVFVKLSNSKVYGCDFVVSATGVVPCGTFEMEDGKAFEMDVDGGIKVDWKMETNLPDVYAAGDVCSAAWERAAHWFQMRLWTQARQMGTYAAKSLAASLQQEMFYQDFCFEMFSHVTKFFGFKVVLLGLFNGQTLDNKYELLLRITKGVEYVKLVMKNGRMQGAVLIGETDLEEMCENLILNQLDLTEFGEDLLNPDIDIEDYFD</sequence>
<proteinExistence type="inferred from homology"/>
<dbReference type="PANTHER" id="PTHR43429:SF2">
    <property type="entry name" value="PYRIDINE NUCLEOTIDE-DISULFIDE OXIDOREDUCTASE DOMAIN-CONTAINING PROTEIN 1"/>
    <property type="match status" value="1"/>
</dbReference>
<dbReference type="InterPro" id="IPR036188">
    <property type="entry name" value="FAD/NAD-bd_sf"/>
</dbReference>
<dbReference type="Pfam" id="PF07992">
    <property type="entry name" value="Pyr_redox_2"/>
    <property type="match status" value="2"/>
</dbReference>
<reference evidence="8" key="1">
    <citation type="submission" date="2015-11" db="EMBL/GenBank/DDBJ databases">
        <title>De novo transcriptome assembly of four potential Pierce s Disease insect vectors from Arizona vineyards.</title>
        <authorList>
            <person name="Tassone E.E."/>
        </authorList>
    </citation>
    <scope>NUCLEOTIDE SEQUENCE</scope>
</reference>
<comment type="cofactor">
    <cofactor evidence="1">
        <name>FAD</name>
        <dbReference type="ChEBI" id="CHEBI:57692"/>
    </cofactor>
</comment>
<comment type="similarity">
    <text evidence="2">Belongs to the class-I pyridine nucleotide-disulfide oxidoreductase family. PYROXD1 subfamily.</text>
</comment>
<evidence type="ECO:0000256" key="2">
    <source>
        <dbReference type="ARBA" id="ARBA00008147"/>
    </source>
</evidence>
<keyword evidence="5" id="KW-0274">FAD</keyword>
<dbReference type="Gene3D" id="3.50.50.60">
    <property type="entry name" value="FAD/NAD(P)-binding domain"/>
    <property type="match status" value="3"/>
</dbReference>
<dbReference type="SUPFAM" id="SSF51905">
    <property type="entry name" value="FAD/NAD(P)-binding domain"/>
    <property type="match status" value="2"/>
</dbReference>
<evidence type="ECO:0000313" key="7">
    <source>
        <dbReference type="EMBL" id="JAT18629.1"/>
    </source>
</evidence>
<dbReference type="AlphaFoldDB" id="A0A1B6MII5"/>
<evidence type="ECO:0000256" key="1">
    <source>
        <dbReference type="ARBA" id="ARBA00001974"/>
    </source>
</evidence>
<dbReference type="PANTHER" id="PTHR43429">
    <property type="entry name" value="PYRIDINE NUCLEOTIDE-DISULFIDE OXIDOREDUCTASE DOMAIN-CONTAINING"/>
    <property type="match status" value="1"/>
</dbReference>
<organism evidence="8">
    <name type="scientific">Graphocephala atropunctata</name>
    <dbReference type="NCBI Taxonomy" id="36148"/>
    <lineage>
        <taxon>Eukaryota</taxon>
        <taxon>Metazoa</taxon>
        <taxon>Ecdysozoa</taxon>
        <taxon>Arthropoda</taxon>
        <taxon>Hexapoda</taxon>
        <taxon>Insecta</taxon>
        <taxon>Pterygota</taxon>
        <taxon>Neoptera</taxon>
        <taxon>Paraneoptera</taxon>
        <taxon>Hemiptera</taxon>
        <taxon>Auchenorrhyncha</taxon>
        <taxon>Membracoidea</taxon>
        <taxon>Cicadellidae</taxon>
        <taxon>Cicadellinae</taxon>
        <taxon>Cicadellini</taxon>
        <taxon>Graphocephala</taxon>
    </lineage>
</organism>
<dbReference type="InterPro" id="IPR016156">
    <property type="entry name" value="FAD/NAD-linked_Rdtase_dimer_sf"/>
</dbReference>
<dbReference type="InterPro" id="IPR023753">
    <property type="entry name" value="FAD/NAD-binding_dom"/>
</dbReference>
<keyword evidence="4" id="KW-0285">Flavoprotein</keyword>
<evidence type="ECO:0000256" key="5">
    <source>
        <dbReference type="ARBA" id="ARBA00022827"/>
    </source>
</evidence>